<feature type="region of interest" description="Disordered" evidence="1">
    <location>
        <begin position="526"/>
        <end position="568"/>
    </location>
</feature>
<accession>A0AAV2YQ59</accession>
<dbReference type="Proteomes" id="UP001146120">
    <property type="component" value="Unassembled WGS sequence"/>
</dbReference>
<keyword evidence="3" id="KW-1185">Reference proteome</keyword>
<gene>
    <name evidence="2" type="ORF">N0F65_010423</name>
</gene>
<dbReference type="EMBL" id="DAKRPA010000146">
    <property type="protein sequence ID" value="DAZ97100.1"/>
    <property type="molecule type" value="Genomic_DNA"/>
</dbReference>
<organism evidence="2 3">
    <name type="scientific">Lagenidium giganteum</name>
    <dbReference type="NCBI Taxonomy" id="4803"/>
    <lineage>
        <taxon>Eukaryota</taxon>
        <taxon>Sar</taxon>
        <taxon>Stramenopiles</taxon>
        <taxon>Oomycota</taxon>
        <taxon>Peronosporomycetes</taxon>
        <taxon>Pythiales</taxon>
        <taxon>Pythiaceae</taxon>
    </lineage>
</organism>
<reference evidence="2" key="2">
    <citation type="journal article" date="2023" name="Microbiol Resour">
        <title>Decontamination and Annotation of the Draft Genome Sequence of the Oomycete Lagenidium giganteum ARSEF 373.</title>
        <authorList>
            <person name="Morgan W.R."/>
            <person name="Tartar A."/>
        </authorList>
    </citation>
    <scope>NUCLEOTIDE SEQUENCE</scope>
    <source>
        <strain evidence="2">ARSEF 373</strain>
    </source>
</reference>
<sequence>GLARGESSASFHTPHPTAAREAAITARMQPIIDVDLALLDLSAVDEDDGEGVVISLLEFIFAETNAQYNQHSRTNHAIRALSSYLTDSIFDTIHSSQLAHEHALNHAIFRAETPPLPDAKDRHVARSVVIKTLEQLDSMSDKLLSSPSQQLRTDTASVRLMSKSRRRPKSVVDPVKEINSQLQPSTSTPTLPRVIDLGAEDDERVDVRQWRNRCLREIDQGKKKPLAKWAAVARAFAVMDEPKVSMDVELIDNATPLLKLEAAAPPSTIKTKASIDTFSAISNVLSIDRDMDEISFVGGGLSTRSITRDSVSRTSASKRSLLTNTSTVGPAPLLKKNSSVQLNDKLARKRSAGSVSVSATLNPWKFQTQAGSYKPENQDFSPGTMSSHISLEPGVTLVQGEARYAGPPQPDGGPQSMSRKRFDLHQRLAPDYMLQAAEREPIVAAPPSSSVGSPTLQRFVEVPAEPVIVPQLSPLSKTSLVIPRTHLSPSHSTPSLRVRSVKANPAAANSRAQHTVSTGRLATLQELPSHNKNRPATALANMGSSSKKLLDTTSDSARGTKPSAVASASKKYIREFPKPQAGVIKITTKAQTALMDDRQRLAWMTS</sequence>
<feature type="compositionally biased region" description="Polar residues" evidence="1">
    <location>
        <begin position="542"/>
        <end position="557"/>
    </location>
</feature>
<evidence type="ECO:0000313" key="3">
    <source>
        <dbReference type="Proteomes" id="UP001146120"/>
    </source>
</evidence>
<evidence type="ECO:0000313" key="2">
    <source>
        <dbReference type="EMBL" id="DAZ97100.1"/>
    </source>
</evidence>
<evidence type="ECO:0000256" key="1">
    <source>
        <dbReference type="SAM" id="MobiDB-lite"/>
    </source>
</evidence>
<comment type="caution">
    <text evidence="2">The sequence shown here is derived from an EMBL/GenBank/DDBJ whole genome shotgun (WGS) entry which is preliminary data.</text>
</comment>
<proteinExistence type="predicted"/>
<dbReference type="AlphaFoldDB" id="A0AAV2YQ59"/>
<protein>
    <submittedName>
        <fullName evidence="2">Uncharacterized protein</fullName>
    </submittedName>
</protein>
<reference evidence="2" key="1">
    <citation type="submission" date="2022-11" db="EMBL/GenBank/DDBJ databases">
        <authorList>
            <person name="Morgan W.R."/>
            <person name="Tartar A."/>
        </authorList>
    </citation>
    <scope>NUCLEOTIDE SEQUENCE</scope>
    <source>
        <strain evidence="2">ARSEF 373</strain>
    </source>
</reference>
<name>A0AAV2YQ59_9STRA</name>
<feature type="non-terminal residue" evidence="2">
    <location>
        <position position="1"/>
    </location>
</feature>